<dbReference type="EMBL" id="CP019791">
    <property type="protein sequence ID" value="AQT69575.1"/>
    <property type="molecule type" value="Genomic_DNA"/>
</dbReference>
<reference evidence="2" key="1">
    <citation type="submission" date="2017-02" db="EMBL/GenBank/DDBJ databases">
        <title>Comparative genomics and description of representatives of a novel lineage of planctomycetes thriving in anoxic sediments.</title>
        <authorList>
            <person name="Spring S."/>
            <person name="Bunk B."/>
            <person name="Sproer C."/>
        </authorList>
    </citation>
    <scope>NUCLEOTIDE SEQUENCE [LARGE SCALE GENOMIC DNA]</scope>
    <source>
        <strain evidence="2">ST-NAGAB-D1</strain>
    </source>
</reference>
<evidence type="ECO:0000313" key="2">
    <source>
        <dbReference type="Proteomes" id="UP000189674"/>
    </source>
</evidence>
<dbReference type="InterPro" id="IPR043129">
    <property type="entry name" value="ATPase_NBD"/>
</dbReference>
<dbReference type="PANTHER" id="PTHR32432:SF3">
    <property type="entry name" value="ETHANOLAMINE UTILIZATION PROTEIN EUTJ"/>
    <property type="match status" value="1"/>
</dbReference>
<dbReference type="KEGG" id="alus:STSP2_02768"/>
<dbReference type="STRING" id="1936003.STSP2_02768"/>
<name>A0A1U9NP02_9BACT</name>
<dbReference type="AlphaFoldDB" id="A0A1U9NP02"/>
<dbReference type="InterPro" id="IPR050696">
    <property type="entry name" value="FtsA/MreB"/>
</dbReference>
<keyword evidence="2" id="KW-1185">Reference proteome</keyword>
<dbReference type="PANTHER" id="PTHR32432">
    <property type="entry name" value="CELL DIVISION PROTEIN FTSA-RELATED"/>
    <property type="match status" value="1"/>
</dbReference>
<dbReference type="Proteomes" id="UP000189674">
    <property type="component" value="Chromosome"/>
</dbReference>
<gene>
    <name evidence="1" type="ORF">STSP2_02768</name>
</gene>
<dbReference type="RefSeq" id="WP_146663249.1">
    <property type="nucleotide sequence ID" value="NZ_CP019791.1"/>
</dbReference>
<dbReference type="OrthoDB" id="9773403at2"/>
<dbReference type="SUPFAM" id="SSF53067">
    <property type="entry name" value="Actin-like ATPase domain"/>
    <property type="match status" value="1"/>
</dbReference>
<protein>
    <submittedName>
        <fullName evidence="1">Type IV pilus assembly protein PilM</fullName>
    </submittedName>
</protein>
<sequence length="341" mass="36958">MLNIVPCESIAKKMFGFLKNKTLPIGVDLGTGHLKMAQLGTEGDNVFLQAAACEPRPADIAPGTAQWQRWVSKAVKSAISSKGFKGKSVMTAMPADDVFIDQVRIARSLANSLDQATLAKVQQKLPFDPAKAVVKYVVTENGSSSDDLDVVVMVTEREKVERNLAIYEKAGLQVRGMTVWPLAITTSYAQFFGRRESDTDTTALLLEMGAHHSNAVICRQTDLLFARSIPVGYKLLAESGPSNAETLISETNSCCRYFESVSGGSRIERLVVLAREDIDQDLCHQIADFAQKMQVSAQIGDVVQAVETRPGANSDISMPQVDWAIAYGLSLSGAKQLQAVS</sequence>
<proteinExistence type="predicted"/>
<evidence type="ECO:0000313" key="1">
    <source>
        <dbReference type="EMBL" id="AQT69575.1"/>
    </source>
</evidence>
<dbReference type="Pfam" id="PF11104">
    <property type="entry name" value="PilM_2"/>
    <property type="match status" value="1"/>
</dbReference>
<accession>A0A1U9NP02</accession>
<dbReference type="Gene3D" id="3.30.420.40">
    <property type="match status" value="1"/>
</dbReference>
<organism evidence="1 2">
    <name type="scientific">Anaerohalosphaera lusitana</name>
    <dbReference type="NCBI Taxonomy" id="1936003"/>
    <lineage>
        <taxon>Bacteria</taxon>
        <taxon>Pseudomonadati</taxon>
        <taxon>Planctomycetota</taxon>
        <taxon>Phycisphaerae</taxon>
        <taxon>Sedimentisphaerales</taxon>
        <taxon>Anaerohalosphaeraceae</taxon>
        <taxon>Anaerohalosphaera</taxon>
    </lineage>
</organism>
<dbReference type="InterPro" id="IPR005883">
    <property type="entry name" value="PilM"/>
</dbReference>